<keyword evidence="2" id="KW-0732">Signal</keyword>
<feature type="signal peptide" evidence="2">
    <location>
        <begin position="1"/>
        <end position="17"/>
    </location>
</feature>
<sequence length="407" mass="46179">MLIWILKFILWILITTSVTITDSSFTTKCPGDLECTPVMRCNDIGKKYRCATGSVCCSSIASGKTFDLQTFMRPLDIEVSEMIPTTELNTPEQTTVYPETTTFKRATLKPARTEGIASKQVVQEVHKKPINANIVPPKKQRATTKGEVPLKPIENKVFPQWLSVYPNPYTGQLAPFAAPAVLPSAPPRKKPVVLDPILQSLLYGNRKGELYLKQKDIERIPYLLPQVQQQLQMPFWPKSSNSTGEGEGRGRVKRETSRENEKFTRKSYYNTQGREMEKARPNYQSYDVLSFHNVQGNLSPNRFGYSLSPWWYYIPKYVPLPYNSQYHAYPVLPRSSYSIQSSPQLSRSTQPAPQINKRAPISSPTHQNDGKGIKIRPGKPIVINMIQYQGIDVKLLEMMCQARSIVC</sequence>
<name>A0AA88I852_ARTSF</name>
<dbReference type="Proteomes" id="UP001187531">
    <property type="component" value="Unassembled WGS sequence"/>
</dbReference>
<evidence type="ECO:0000313" key="3">
    <source>
        <dbReference type="EMBL" id="KAK2722079.1"/>
    </source>
</evidence>
<proteinExistence type="predicted"/>
<comment type="caution">
    <text evidence="3">The sequence shown here is derived from an EMBL/GenBank/DDBJ whole genome shotgun (WGS) entry which is preliminary data.</text>
</comment>
<dbReference type="EMBL" id="JAVRJZ010000005">
    <property type="protein sequence ID" value="KAK2722079.1"/>
    <property type="molecule type" value="Genomic_DNA"/>
</dbReference>
<feature type="chain" id="PRO_5041652921" evidence="2">
    <location>
        <begin position="18"/>
        <end position="407"/>
    </location>
</feature>
<protein>
    <submittedName>
        <fullName evidence="3">Uncharacterized protein</fullName>
    </submittedName>
</protein>
<evidence type="ECO:0000313" key="4">
    <source>
        <dbReference type="Proteomes" id="UP001187531"/>
    </source>
</evidence>
<feature type="region of interest" description="Disordered" evidence="1">
    <location>
        <begin position="340"/>
        <end position="374"/>
    </location>
</feature>
<feature type="region of interest" description="Disordered" evidence="1">
    <location>
        <begin position="236"/>
        <end position="265"/>
    </location>
</feature>
<evidence type="ECO:0000256" key="1">
    <source>
        <dbReference type="SAM" id="MobiDB-lite"/>
    </source>
</evidence>
<accession>A0AA88I852</accession>
<keyword evidence="4" id="KW-1185">Reference proteome</keyword>
<gene>
    <name evidence="3" type="ORF">QYM36_002581</name>
</gene>
<organism evidence="3 4">
    <name type="scientific">Artemia franciscana</name>
    <name type="common">Brine shrimp</name>
    <name type="synonym">Artemia sanfranciscana</name>
    <dbReference type="NCBI Taxonomy" id="6661"/>
    <lineage>
        <taxon>Eukaryota</taxon>
        <taxon>Metazoa</taxon>
        <taxon>Ecdysozoa</taxon>
        <taxon>Arthropoda</taxon>
        <taxon>Crustacea</taxon>
        <taxon>Branchiopoda</taxon>
        <taxon>Anostraca</taxon>
        <taxon>Artemiidae</taxon>
        <taxon>Artemia</taxon>
    </lineage>
</organism>
<feature type="compositionally biased region" description="Basic and acidic residues" evidence="1">
    <location>
        <begin position="246"/>
        <end position="264"/>
    </location>
</feature>
<dbReference type="AlphaFoldDB" id="A0AA88I852"/>
<evidence type="ECO:0000256" key="2">
    <source>
        <dbReference type="SAM" id="SignalP"/>
    </source>
</evidence>
<reference evidence="3" key="1">
    <citation type="submission" date="2023-07" db="EMBL/GenBank/DDBJ databases">
        <title>Chromosome-level genome assembly of Artemia franciscana.</title>
        <authorList>
            <person name="Jo E."/>
        </authorList>
    </citation>
    <scope>NUCLEOTIDE SEQUENCE</scope>
    <source>
        <tissue evidence="3">Whole body</tissue>
    </source>
</reference>